<feature type="region of interest" description="Disordered" evidence="6">
    <location>
        <begin position="40"/>
        <end position="62"/>
    </location>
</feature>
<dbReference type="InterPro" id="IPR000843">
    <property type="entry name" value="HTH_LacI"/>
</dbReference>
<keyword evidence="4" id="KW-0233">DNA recombination</keyword>
<feature type="domain" description="Core-binding (CB)" evidence="8">
    <location>
        <begin position="65"/>
        <end position="145"/>
    </location>
</feature>
<dbReference type="GO" id="GO:0015074">
    <property type="term" value="P:DNA integration"/>
    <property type="evidence" value="ECO:0007669"/>
    <property type="project" value="UniProtKB-KW"/>
</dbReference>
<dbReference type="GO" id="GO:0006310">
    <property type="term" value="P:DNA recombination"/>
    <property type="evidence" value="ECO:0007669"/>
    <property type="project" value="UniProtKB-KW"/>
</dbReference>
<dbReference type="GO" id="GO:0006355">
    <property type="term" value="P:regulation of DNA-templated transcription"/>
    <property type="evidence" value="ECO:0007669"/>
    <property type="project" value="InterPro"/>
</dbReference>
<evidence type="ECO:0000256" key="2">
    <source>
        <dbReference type="ARBA" id="ARBA00022908"/>
    </source>
</evidence>
<dbReference type="Gene3D" id="1.10.260.40">
    <property type="entry name" value="lambda repressor-like DNA-binding domains"/>
    <property type="match status" value="1"/>
</dbReference>
<dbReference type="InterPro" id="IPR044068">
    <property type="entry name" value="CB"/>
</dbReference>
<dbReference type="InterPro" id="IPR010998">
    <property type="entry name" value="Integrase_recombinase_N"/>
</dbReference>
<dbReference type="InterPro" id="IPR010982">
    <property type="entry name" value="Lambda_DNA-bd_dom_sf"/>
</dbReference>
<proteinExistence type="inferred from homology"/>
<dbReference type="Gene3D" id="1.10.443.10">
    <property type="entry name" value="Intergrase catalytic core"/>
    <property type="match status" value="1"/>
</dbReference>
<evidence type="ECO:0000259" key="7">
    <source>
        <dbReference type="PROSITE" id="PS50932"/>
    </source>
</evidence>
<evidence type="ECO:0000256" key="6">
    <source>
        <dbReference type="SAM" id="MobiDB-lite"/>
    </source>
</evidence>
<sequence>MGYAEHRGTYYRARYKIAPGKYGTVQDAAGETIRFRTKREAEKAANNEEAKVRDQRRQAATPSQMSFGAYASDWYASQDLAASTMQNYRRHIEEHLLPTFQDKMLDEISRTDINAWEKEEKAAGYALSSVKTWRATLHLILEDAYDEELIDSNPATKRRGRGKRAGRSRHRSPEKVITDPLGLLLIAERAAILSGRDDEFVAITLMGYTGMRWGEVVGLETGFVRPESIRVEWQLYELDTGELVRCPPKDDSYRTIDSPEFLWRLVSDHTARITPSPCSCHSLTYVFRGLQPANRAAHRPGAKLVDVARLAGVSAATVSTFLNRPDVVAQATQVQVKEAITRLGYVRSAPSGEPAAHWRRNGFATWLFHPAATGWYPKKAPHDARPVPLLGEPWPGVPVRGRNAAGRANTCWTRIGPGLTPHGLRHTHKTRMRGLGTPPKLMDERMGHLDGTVQARYDHITHEMRMALLAGLTAEWEAALDARRAMCPSSPVTALDELLRSL</sequence>
<dbReference type="SUPFAM" id="SSF56349">
    <property type="entry name" value="DNA breaking-rejoining enzymes"/>
    <property type="match status" value="2"/>
</dbReference>
<feature type="domain" description="HTH lacI-type" evidence="7">
    <location>
        <begin position="302"/>
        <end position="349"/>
    </location>
</feature>
<dbReference type="InterPro" id="IPR050808">
    <property type="entry name" value="Phage_Integrase"/>
</dbReference>
<accession>A0A0N7F2G8</accession>
<evidence type="ECO:0000313" key="9">
    <source>
        <dbReference type="EMBL" id="ALG05791.1"/>
    </source>
</evidence>
<dbReference type="KEGG" id="kphy:AOZ06_01600"/>
<dbReference type="PROSITE" id="PS00356">
    <property type="entry name" value="HTH_LACI_1"/>
    <property type="match status" value="1"/>
</dbReference>
<dbReference type="RefSeq" id="WP_054287771.1">
    <property type="nucleotide sequence ID" value="NZ_CP012752.1"/>
</dbReference>
<keyword evidence="3 5" id="KW-0238">DNA-binding</keyword>
<dbReference type="Pfam" id="PF00356">
    <property type="entry name" value="LacI"/>
    <property type="match status" value="1"/>
</dbReference>
<dbReference type="STRING" id="860235.AOZ06_01600"/>
<evidence type="ECO:0000256" key="4">
    <source>
        <dbReference type="ARBA" id="ARBA00023172"/>
    </source>
</evidence>
<keyword evidence="2" id="KW-0229">DNA integration</keyword>
<dbReference type="PROSITE" id="PS51900">
    <property type="entry name" value="CB"/>
    <property type="match status" value="1"/>
</dbReference>
<dbReference type="Gene3D" id="1.10.150.130">
    <property type="match status" value="1"/>
</dbReference>
<feature type="compositionally biased region" description="Basic and acidic residues" evidence="6">
    <location>
        <begin position="40"/>
        <end position="57"/>
    </location>
</feature>
<name>A0A0N7F2G8_9PSEU</name>
<dbReference type="OrthoDB" id="1822491at2"/>
<feature type="compositionally biased region" description="Basic residues" evidence="6">
    <location>
        <begin position="423"/>
        <end position="432"/>
    </location>
</feature>
<dbReference type="Proteomes" id="UP000063699">
    <property type="component" value="Chromosome"/>
</dbReference>
<evidence type="ECO:0000256" key="1">
    <source>
        <dbReference type="ARBA" id="ARBA00008857"/>
    </source>
</evidence>
<dbReference type="GO" id="GO:0003677">
    <property type="term" value="F:DNA binding"/>
    <property type="evidence" value="ECO:0007669"/>
    <property type="project" value="UniProtKB-UniRule"/>
</dbReference>
<dbReference type="PROSITE" id="PS50932">
    <property type="entry name" value="HTH_LACI_2"/>
    <property type="match status" value="1"/>
</dbReference>
<keyword evidence="10" id="KW-1185">Reference proteome</keyword>
<evidence type="ECO:0000313" key="10">
    <source>
        <dbReference type="Proteomes" id="UP000063699"/>
    </source>
</evidence>
<organism evidence="9 10">
    <name type="scientific">Kibdelosporangium phytohabitans</name>
    <dbReference type="NCBI Taxonomy" id="860235"/>
    <lineage>
        <taxon>Bacteria</taxon>
        <taxon>Bacillati</taxon>
        <taxon>Actinomycetota</taxon>
        <taxon>Actinomycetes</taxon>
        <taxon>Pseudonocardiales</taxon>
        <taxon>Pseudonocardiaceae</taxon>
        <taxon>Kibdelosporangium</taxon>
    </lineage>
</organism>
<dbReference type="PANTHER" id="PTHR30629:SF2">
    <property type="entry name" value="PROPHAGE INTEGRASE INTS-RELATED"/>
    <property type="match status" value="1"/>
</dbReference>
<evidence type="ECO:0000256" key="3">
    <source>
        <dbReference type="ARBA" id="ARBA00023125"/>
    </source>
</evidence>
<dbReference type="SUPFAM" id="SSF47413">
    <property type="entry name" value="lambda repressor-like DNA-binding domains"/>
    <property type="match status" value="1"/>
</dbReference>
<comment type="similarity">
    <text evidence="1">Belongs to the 'phage' integrase family.</text>
</comment>
<gene>
    <name evidence="9" type="ORF">AOZ06_01600</name>
</gene>
<dbReference type="AlphaFoldDB" id="A0A0N7F2G8"/>
<dbReference type="InterPro" id="IPR004107">
    <property type="entry name" value="Integrase_SAM-like_N"/>
</dbReference>
<dbReference type="Pfam" id="PF14659">
    <property type="entry name" value="Phage_int_SAM_3"/>
    <property type="match status" value="1"/>
</dbReference>
<dbReference type="InterPro" id="IPR011010">
    <property type="entry name" value="DNA_brk_join_enz"/>
</dbReference>
<dbReference type="SMART" id="SM00354">
    <property type="entry name" value="HTH_LACI"/>
    <property type="match status" value="1"/>
</dbReference>
<reference evidence="9 10" key="1">
    <citation type="submission" date="2015-07" db="EMBL/GenBank/DDBJ databases">
        <title>Genome sequencing of Kibdelosporangium phytohabitans.</title>
        <authorList>
            <person name="Qin S."/>
            <person name="Xing K."/>
        </authorList>
    </citation>
    <scope>NUCLEOTIDE SEQUENCE [LARGE SCALE GENOMIC DNA]</scope>
    <source>
        <strain evidence="9 10">KLBMP1111</strain>
    </source>
</reference>
<dbReference type="PANTHER" id="PTHR30629">
    <property type="entry name" value="PROPHAGE INTEGRASE"/>
    <property type="match status" value="1"/>
</dbReference>
<feature type="region of interest" description="Disordered" evidence="6">
    <location>
        <begin position="419"/>
        <end position="442"/>
    </location>
</feature>
<dbReference type="EMBL" id="CP012752">
    <property type="protein sequence ID" value="ALG05791.1"/>
    <property type="molecule type" value="Genomic_DNA"/>
</dbReference>
<dbReference type="CDD" id="cd01392">
    <property type="entry name" value="HTH_LacI"/>
    <property type="match status" value="1"/>
</dbReference>
<dbReference type="InterPro" id="IPR013762">
    <property type="entry name" value="Integrase-like_cat_sf"/>
</dbReference>
<evidence type="ECO:0000259" key="8">
    <source>
        <dbReference type="PROSITE" id="PS51900"/>
    </source>
</evidence>
<evidence type="ECO:0000256" key="5">
    <source>
        <dbReference type="PROSITE-ProRule" id="PRU01248"/>
    </source>
</evidence>
<protein>
    <submittedName>
        <fullName evidence="9">LacI family transcriptional regulator</fullName>
    </submittedName>
</protein>